<gene>
    <name evidence="2" type="ORF">DW701_03070</name>
</gene>
<reference evidence="2 3" key="1">
    <citation type="submission" date="2018-08" db="EMBL/GenBank/DDBJ databases">
        <title>A genome reference for cultivated species of the human gut microbiota.</title>
        <authorList>
            <person name="Zou Y."/>
            <person name="Xue W."/>
            <person name="Luo G."/>
        </authorList>
    </citation>
    <scope>NUCLEOTIDE SEQUENCE [LARGE SCALE GENOMIC DNA]</scope>
    <source>
        <strain evidence="2 3">AM26-26AC</strain>
    </source>
</reference>
<evidence type="ECO:0000313" key="2">
    <source>
        <dbReference type="EMBL" id="RHF11779.1"/>
    </source>
</evidence>
<evidence type="ECO:0008006" key="4">
    <source>
        <dbReference type="Google" id="ProtNLM"/>
    </source>
</evidence>
<feature type="transmembrane region" description="Helical" evidence="1">
    <location>
        <begin position="42"/>
        <end position="60"/>
    </location>
</feature>
<proteinExistence type="predicted"/>
<protein>
    <recommendedName>
        <fullName evidence="4">Transmembrane protein</fullName>
    </recommendedName>
</protein>
<keyword evidence="1" id="KW-0472">Membrane</keyword>
<accession>A0A414MIQ2</accession>
<dbReference type="Proteomes" id="UP000283538">
    <property type="component" value="Unassembled WGS sequence"/>
</dbReference>
<evidence type="ECO:0000313" key="3">
    <source>
        <dbReference type="Proteomes" id="UP000283538"/>
    </source>
</evidence>
<organism evidence="2 3">
    <name type="scientific">Bacteroides eggerthii</name>
    <dbReference type="NCBI Taxonomy" id="28111"/>
    <lineage>
        <taxon>Bacteria</taxon>
        <taxon>Pseudomonadati</taxon>
        <taxon>Bacteroidota</taxon>
        <taxon>Bacteroidia</taxon>
        <taxon>Bacteroidales</taxon>
        <taxon>Bacteroidaceae</taxon>
        <taxon>Bacteroides</taxon>
    </lineage>
</organism>
<feature type="transmembrane region" description="Helical" evidence="1">
    <location>
        <begin position="128"/>
        <end position="147"/>
    </location>
</feature>
<dbReference type="EMBL" id="QSLA01000002">
    <property type="protein sequence ID" value="RHF11779.1"/>
    <property type="molecule type" value="Genomic_DNA"/>
</dbReference>
<feature type="transmembrane region" description="Helical" evidence="1">
    <location>
        <begin position="66"/>
        <end position="85"/>
    </location>
</feature>
<feature type="transmembrane region" description="Helical" evidence="1">
    <location>
        <begin position="152"/>
        <end position="170"/>
    </location>
</feature>
<keyword evidence="1" id="KW-0812">Transmembrane</keyword>
<dbReference type="AlphaFoldDB" id="A0A414MIQ2"/>
<comment type="caution">
    <text evidence="2">The sequence shown here is derived from an EMBL/GenBank/DDBJ whole genome shotgun (WGS) entry which is preliminary data.</text>
</comment>
<dbReference type="RefSeq" id="WP_004294187.1">
    <property type="nucleotide sequence ID" value="NZ_JAQECU010000001.1"/>
</dbReference>
<sequence length="207" mass="23379">MMDYRDVTVEKEDLNERESLELITRMIQNTKCRMAENAGMPFLLWGYMTVAVSLLVWFMLKQTGNADWNYLWFLLPLVAFPGTLWSGRKRKKMVRTYVDRIIGYVWTVFGLSAFLLSCVAVFGWDIPILFTILLLMGMGTALTGLIVGMKVVTVGGVLGALLSLGCFFIPGISQMLFFALAFVFMMVIPGHMMNRVASRNKKGIAYV</sequence>
<name>A0A414MIQ2_9BACE</name>
<feature type="transmembrane region" description="Helical" evidence="1">
    <location>
        <begin position="176"/>
        <end position="193"/>
    </location>
</feature>
<feature type="transmembrane region" description="Helical" evidence="1">
    <location>
        <begin position="97"/>
        <end position="122"/>
    </location>
</feature>
<keyword evidence="1" id="KW-1133">Transmembrane helix</keyword>
<evidence type="ECO:0000256" key="1">
    <source>
        <dbReference type="SAM" id="Phobius"/>
    </source>
</evidence>